<dbReference type="PANTHER" id="PTHR43194:SF2">
    <property type="entry name" value="PEROXISOMAL MEMBRANE PROTEIN LPX1"/>
    <property type="match status" value="1"/>
</dbReference>
<accession>A0ABW6INP3</accession>
<dbReference type="Pfam" id="PF20434">
    <property type="entry name" value="BD-FAE"/>
    <property type="match status" value="1"/>
</dbReference>
<dbReference type="RefSeq" id="WP_386249448.1">
    <property type="nucleotide sequence ID" value="NZ_JBHTRV010000003.1"/>
</dbReference>
<dbReference type="InterPro" id="IPR050228">
    <property type="entry name" value="Carboxylesterase_BioH"/>
</dbReference>
<keyword evidence="4" id="KW-0378">Hydrolase</keyword>
<comment type="caution">
    <text evidence="4">The sequence shown here is derived from an EMBL/GenBank/DDBJ whole genome shotgun (WGS) entry which is preliminary data.</text>
</comment>
<feature type="region of interest" description="Disordered" evidence="1">
    <location>
        <begin position="126"/>
        <end position="163"/>
    </location>
</feature>
<dbReference type="InterPro" id="IPR000073">
    <property type="entry name" value="AB_hydrolase_1"/>
</dbReference>
<gene>
    <name evidence="4" type="ORF">ACFQ63_05855</name>
</gene>
<evidence type="ECO:0000313" key="5">
    <source>
        <dbReference type="Proteomes" id="UP001600424"/>
    </source>
</evidence>
<reference evidence="4 5" key="1">
    <citation type="submission" date="2024-09" db="EMBL/GenBank/DDBJ databases">
        <title>The Natural Products Discovery Center: Release of the First 8490 Sequenced Strains for Exploring Actinobacteria Biosynthetic Diversity.</title>
        <authorList>
            <person name="Kalkreuter E."/>
            <person name="Kautsar S.A."/>
            <person name="Yang D."/>
            <person name="Bader C.D."/>
            <person name="Teijaro C.N."/>
            <person name="Fluegel L."/>
            <person name="Davis C.M."/>
            <person name="Simpson J.R."/>
            <person name="Lauterbach L."/>
            <person name="Steele A.D."/>
            <person name="Gui C."/>
            <person name="Meng S."/>
            <person name="Li G."/>
            <person name="Viehrig K."/>
            <person name="Ye F."/>
            <person name="Su P."/>
            <person name="Kiefer A.F."/>
            <person name="Nichols A."/>
            <person name="Cepeda A.J."/>
            <person name="Yan W."/>
            <person name="Fan B."/>
            <person name="Jiang Y."/>
            <person name="Adhikari A."/>
            <person name="Zheng C.-J."/>
            <person name="Schuster L."/>
            <person name="Cowan T.M."/>
            <person name="Smanski M.J."/>
            <person name="Chevrette M.G."/>
            <person name="De Carvalho L.P.S."/>
            <person name="Shen B."/>
        </authorList>
    </citation>
    <scope>NUCLEOTIDE SEQUENCE [LARGE SCALE GENOMIC DNA]</scope>
    <source>
        <strain evidence="4 5">NPDC056472</strain>
    </source>
</reference>
<evidence type="ECO:0000259" key="2">
    <source>
        <dbReference type="Pfam" id="PF12697"/>
    </source>
</evidence>
<dbReference type="Proteomes" id="UP001600424">
    <property type="component" value="Unassembled WGS sequence"/>
</dbReference>
<dbReference type="Pfam" id="PF12697">
    <property type="entry name" value="Abhydrolase_6"/>
    <property type="match status" value="1"/>
</dbReference>
<dbReference type="PANTHER" id="PTHR43194">
    <property type="entry name" value="HYDROLASE ALPHA/BETA FOLD FAMILY"/>
    <property type="match status" value="1"/>
</dbReference>
<proteinExistence type="predicted"/>
<protein>
    <submittedName>
        <fullName evidence="4">Alpha/beta fold hydrolase</fullName>
    </submittedName>
</protein>
<evidence type="ECO:0000256" key="1">
    <source>
        <dbReference type="SAM" id="MobiDB-lite"/>
    </source>
</evidence>
<sequence length="583" mass="61065">MTAFVLVSGPFTGGWVWEETADRLRAAGAEPYPATLTGMGDRRDEAGPGTDLETHIEDLVRLIDGIGAPEVVLVGHGYALHPVFGAADRRPERVARIVALDTGLPEDGRPAVGSVPDPEVRELLAYGTGGGGHDGGEGGDGDGGHGPVPPPTRETWPRWGSTEGIPADAWERLERLAAPQPPATLTQPLRLTGAVGALPVAGVLCTDNGSSIAMVEMLVESGPPQFRELADARVRFFELATGHWPMLSAPAELAEVLIDAAAGEGHRVGAAGHGHGPERVHEQPSHLLPFLMDLPEVPRERRGRIDLHFPDGAHHLLADADHLPDSADHLLDSAGHLPDGAGHLPDGAGHLPDGAGHLPDGAGHLPATEGRAGAGHPRPAVVFVHGGPVSPDQRPTPRDTPFFLGYGRYAASQGVIGVTLDHRLHGVADYPIAAEDLAEAVELVRADPRVDGERIALWFFSTGGLLAADWLAAPPPWLRCVAASYPALAPLPGWGAVEPRFRPVAAVGTADGPPVVLTRAGLEHPAFSATVREFLDAAGGRGADVEVVDVPHGRHGFELVDPTEESRAAVARAMAAVLDRLRD</sequence>
<dbReference type="SUPFAM" id="SSF53474">
    <property type="entry name" value="alpha/beta-Hydrolases"/>
    <property type="match status" value="2"/>
</dbReference>
<name>A0ABW6INP3_STRWE</name>
<feature type="domain" description="AB hydrolase-1" evidence="2">
    <location>
        <begin position="4"/>
        <end position="256"/>
    </location>
</feature>
<dbReference type="InterPro" id="IPR029058">
    <property type="entry name" value="AB_hydrolase_fold"/>
</dbReference>
<feature type="region of interest" description="Disordered" evidence="1">
    <location>
        <begin position="331"/>
        <end position="375"/>
    </location>
</feature>
<keyword evidence="5" id="KW-1185">Reference proteome</keyword>
<organism evidence="4 5">
    <name type="scientific">Streptomyces wedmorensis</name>
    <dbReference type="NCBI Taxonomy" id="43759"/>
    <lineage>
        <taxon>Bacteria</taxon>
        <taxon>Bacillati</taxon>
        <taxon>Actinomycetota</taxon>
        <taxon>Actinomycetes</taxon>
        <taxon>Kitasatosporales</taxon>
        <taxon>Streptomycetaceae</taxon>
        <taxon>Streptomyces</taxon>
    </lineage>
</organism>
<evidence type="ECO:0000259" key="3">
    <source>
        <dbReference type="Pfam" id="PF20434"/>
    </source>
</evidence>
<dbReference type="Gene3D" id="3.40.50.1820">
    <property type="entry name" value="alpha/beta hydrolase"/>
    <property type="match status" value="2"/>
</dbReference>
<feature type="domain" description="BD-FAE-like" evidence="3">
    <location>
        <begin position="375"/>
        <end position="468"/>
    </location>
</feature>
<dbReference type="InterPro" id="IPR049492">
    <property type="entry name" value="BD-FAE-like_dom"/>
</dbReference>
<dbReference type="GO" id="GO:0016787">
    <property type="term" value="F:hydrolase activity"/>
    <property type="evidence" value="ECO:0007669"/>
    <property type="project" value="UniProtKB-KW"/>
</dbReference>
<dbReference type="EMBL" id="JBHTRV010000003">
    <property type="protein sequence ID" value="MFE5979216.1"/>
    <property type="molecule type" value="Genomic_DNA"/>
</dbReference>
<evidence type="ECO:0000313" key="4">
    <source>
        <dbReference type="EMBL" id="MFE5979216.1"/>
    </source>
</evidence>